<reference evidence="2 3" key="1">
    <citation type="submission" date="2023-07" db="EMBL/GenBank/DDBJ databases">
        <title>Sequencing the genomes of 1000 actinobacteria strains.</title>
        <authorList>
            <person name="Klenk H.-P."/>
        </authorList>
    </citation>
    <scope>NUCLEOTIDE SEQUENCE [LARGE SCALE GENOMIC DNA]</scope>
    <source>
        <strain evidence="2 3">DSM 45805</strain>
    </source>
</reference>
<accession>A0ABU0EMF6</accession>
<feature type="compositionally biased region" description="Basic and acidic residues" evidence="1">
    <location>
        <begin position="33"/>
        <end position="43"/>
    </location>
</feature>
<feature type="compositionally biased region" description="Low complexity" evidence="1">
    <location>
        <begin position="51"/>
        <end position="65"/>
    </location>
</feature>
<dbReference type="EMBL" id="JAUSUT010000001">
    <property type="protein sequence ID" value="MDQ0376475.1"/>
    <property type="molecule type" value="Genomic_DNA"/>
</dbReference>
<feature type="region of interest" description="Disordered" evidence="1">
    <location>
        <begin position="1"/>
        <end position="108"/>
    </location>
</feature>
<organism evidence="2 3">
    <name type="scientific">Amycolatopsis thermophila</name>
    <dbReference type="NCBI Taxonomy" id="206084"/>
    <lineage>
        <taxon>Bacteria</taxon>
        <taxon>Bacillati</taxon>
        <taxon>Actinomycetota</taxon>
        <taxon>Actinomycetes</taxon>
        <taxon>Pseudonocardiales</taxon>
        <taxon>Pseudonocardiaceae</taxon>
        <taxon>Amycolatopsis</taxon>
    </lineage>
</organism>
<evidence type="ECO:0000256" key="1">
    <source>
        <dbReference type="SAM" id="MobiDB-lite"/>
    </source>
</evidence>
<dbReference type="RefSeq" id="WP_306988347.1">
    <property type="nucleotide sequence ID" value="NZ_JAUSUT010000001.1"/>
</dbReference>
<keyword evidence="3" id="KW-1185">Reference proteome</keyword>
<evidence type="ECO:0000313" key="3">
    <source>
        <dbReference type="Proteomes" id="UP001229651"/>
    </source>
</evidence>
<dbReference type="InterPro" id="IPR026496">
    <property type="entry name" value="GRASP_targ"/>
</dbReference>
<protein>
    <submittedName>
        <fullName evidence="2">ATP-grasp target RiPP</fullName>
    </submittedName>
</protein>
<comment type="caution">
    <text evidence="2">The sequence shown here is derived from an EMBL/GenBank/DDBJ whole genome shotgun (WGS) entry which is preliminary data.</text>
</comment>
<feature type="compositionally biased region" description="Polar residues" evidence="1">
    <location>
        <begin position="20"/>
        <end position="32"/>
    </location>
</feature>
<dbReference type="NCBIfam" id="TIGR04186">
    <property type="entry name" value="GRASP_targ"/>
    <property type="match status" value="1"/>
</dbReference>
<proteinExistence type="predicted"/>
<evidence type="ECO:0000313" key="2">
    <source>
        <dbReference type="EMBL" id="MDQ0376475.1"/>
    </source>
</evidence>
<dbReference type="Proteomes" id="UP001229651">
    <property type="component" value="Unassembled WGS sequence"/>
</dbReference>
<name>A0ABU0EMF6_9PSEU</name>
<sequence length="108" mass="11806">MQLASTTEHERFTEDPMAGSSAQFPLSRGSFTTRDKPSEDDLRPWGLRRMSPVPASSTPASPGGTYDPVRQVRVYEGRPLIEMGPPTAITTGSQDGDEGDPSEDWHND</sequence>
<gene>
    <name evidence="2" type="ORF">FB470_000469</name>
</gene>